<dbReference type="InterPro" id="IPR007391">
    <property type="entry name" value="Vancomycin_resist_VanW"/>
</dbReference>
<name>A0ABV5V0A8_9MICO</name>
<sequence length="602" mass="64263">MSDDGTRLQEESPGGGEWGAVLLRLLVALAVLGGAYVAAALYFQDRPPAGMTVDGVDIGSMTRDEAADHLDRELEDRLEEPVVLTVRASGGVDGAAGVDGADEVAEETLELVPAEAGLSYDVDAILEGATGLSFDPRVLWSHVSGGARSLPLQGAVDREQLAAAVERLAEDYDTEVVEGEVTLTDEGVRVVEAELGRSLDVDGTVDAVASAWPDDRRVEGRAVVAAPTLSQDEVERFTREEVDPALSEAVRVTATRGSGDDAPTATAEIAPRELVELLGTERTGDTLSLTLDEEGLMARIRQDLGQLERGPRDATVELDGTDVDVVPARSGAALQEEGLVAAVREALTAEGEDRTVEATLEAVEPGIPTEVSEAWSFSPMAEFTSVFPTGEANAARTHNLHVGVENVNGTVVMPGRQFSLGVALGDLSEEGGYREAPVIVDGRLVMGLGGGLSQISTVVFNVSWFAGVQLDAHTPHSYYISRYPAGREATLAYPIIDNVWTNDTDTPVVVRSWIEGDQIHMVFLGDRQYDVETIDGPRRDVRQPEEHVDDSPECVPQGPAEGFTITNVRILRSGGQEVSRDEFTTTYHPADEVVCTHPEAGY</sequence>
<organism evidence="3 4">
    <name type="scientific">Ornithinimicrobium kibberense</name>
    <dbReference type="NCBI Taxonomy" id="282060"/>
    <lineage>
        <taxon>Bacteria</taxon>
        <taxon>Bacillati</taxon>
        <taxon>Actinomycetota</taxon>
        <taxon>Actinomycetes</taxon>
        <taxon>Micrococcales</taxon>
        <taxon>Ornithinimicrobiaceae</taxon>
        <taxon>Ornithinimicrobium</taxon>
    </lineage>
</organism>
<dbReference type="Pfam" id="PF12229">
    <property type="entry name" value="PG_binding_4"/>
    <property type="match status" value="2"/>
</dbReference>
<keyword evidence="1" id="KW-0472">Membrane</keyword>
<proteinExistence type="predicted"/>
<dbReference type="RefSeq" id="WP_141337868.1">
    <property type="nucleotide sequence ID" value="NZ_JBHMAX010000007.1"/>
</dbReference>
<accession>A0ABV5V0A8</accession>
<keyword evidence="4" id="KW-1185">Reference proteome</keyword>
<feature type="domain" description="YoaR-like putative peptidoglycan binding" evidence="2">
    <location>
        <begin position="112"/>
        <end position="215"/>
    </location>
</feature>
<evidence type="ECO:0000313" key="3">
    <source>
        <dbReference type="EMBL" id="MFB9731243.1"/>
    </source>
</evidence>
<feature type="domain" description="YoaR-like putative peptidoglycan binding" evidence="2">
    <location>
        <begin position="286"/>
        <end position="352"/>
    </location>
</feature>
<protein>
    <submittedName>
        <fullName evidence="3">VanW family protein</fullName>
    </submittedName>
</protein>
<dbReference type="EMBL" id="JBHMAX010000007">
    <property type="protein sequence ID" value="MFB9731243.1"/>
    <property type="molecule type" value="Genomic_DNA"/>
</dbReference>
<evidence type="ECO:0000259" key="2">
    <source>
        <dbReference type="Pfam" id="PF12229"/>
    </source>
</evidence>
<dbReference type="PANTHER" id="PTHR35788:SF1">
    <property type="entry name" value="EXPORTED PROTEIN"/>
    <property type="match status" value="1"/>
</dbReference>
<dbReference type="PANTHER" id="PTHR35788">
    <property type="entry name" value="EXPORTED PROTEIN-RELATED"/>
    <property type="match status" value="1"/>
</dbReference>
<feature type="transmembrane region" description="Helical" evidence="1">
    <location>
        <begin position="21"/>
        <end position="43"/>
    </location>
</feature>
<gene>
    <name evidence="3" type="ORF">ACFFN0_04195</name>
</gene>
<dbReference type="Pfam" id="PF04294">
    <property type="entry name" value="VanW"/>
    <property type="match status" value="1"/>
</dbReference>
<keyword evidence="1" id="KW-0812">Transmembrane</keyword>
<reference evidence="3 4" key="1">
    <citation type="submission" date="2024-09" db="EMBL/GenBank/DDBJ databases">
        <authorList>
            <person name="Sun Q."/>
            <person name="Mori K."/>
        </authorList>
    </citation>
    <scope>NUCLEOTIDE SEQUENCE [LARGE SCALE GENOMIC DNA]</scope>
    <source>
        <strain evidence="3 4">JCM 12763</strain>
    </source>
</reference>
<dbReference type="InterPro" id="IPR022029">
    <property type="entry name" value="YoaR-like_PG-bd"/>
</dbReference>
<comment type="caution">
    <text evidence="3">The sequence shown here is derived from an EMBL/GenBank/DDBJ whole genome shotgun (WGS) entry which is preliminary data.</text>
</comment>
<evidence type="ECO:0000256" key="1">
    <source>
        <dbReference type="SAM" id="Phobius"/>
    </source>
</evidence>
<evidence type="ECO:0000313" key="4">
    <source>
        <dbReference type="Proteomes" id="UP001589613"/>
    </source>
</evidence>
<dbReference type="InterPro" id="IPR052913">
    <property type="entry name" value="Glycopeptide_resist_protein"/>
</dbReference>
<dbReference type="Proteomes" id="UP001589613">
    <property type="component" value="Unassembled WGS sequence"/>
</dbReference>
<keyword evidence="1" id="KW-1133">Transmembrane helix</keyword>